<comment type="catalytic activity">
    <reaction evidence="6">
        <text>13,14-dihydro-15-oxo-PGF2alpha + NADP(+) = 15-oxoprostaglandin F2alpha + NADPH + H(+)</text>
        <dbReference type="Rhea" id="RHEA:50588"/>
        <dbReference type="ChEBI" id="CHEBI:15378"/>
        <dbReference type="ChEBI" id="CHEBI:57783"/>
        <dbReference type="ChEBI" id="CHEBI:58349"/>
        <dbReference type="ChEBI" id="CHEBI:133374"/>
        <dbReference type="ChEBI" id="CHEBI:133409"/>
    </reaction>
    <physiologicalReaction direction="right-to-left" evidence="6">
        <dbReference type="Rhea" id="RHEA:50590"/>
    </physiologicalReaction>
</comment>
<sequence length="330" mass="37023">MSETLRIAKVYICNNYFTGIPKLTDFQVVEETLGTLNEGDYLVEAKFIRISPDPSEITPNSTPKAFQLARIVESRNPSFYVDDFVVGDFGWRTHTIVRAGTIVEGLQPYVLPEIGPVPKSYGVGLFGVPGIAAYFGLLKVCEVKEGDVIVVSSAAGAVGSCAGQIARIKGCKIIGITSSEEKCAWLKELHFDHCINYKTDDITTKLKEYAPEGVDCYFDNVGGEISSAVIYEMKQHGRICINGATSLYYNEEKKASEVQSPIKMKMVRMEGMNVSRYEDDWYQGLYRNYQWYFEGVLKCKETFIEKFESTSQTFIDVLNGKYFGNVMIKL</sequence>
<keyword evidence="3" id="KW-0560">Oxidoreductase</keyword>
<comment type="similarity">
    <text evidence="1">Belongs to the NADP-dependent oxidoreductase L4BD family.</text>
</comment>
<evidence type="ECO:0000256" key="7">
    <source>
        <dbReference type="ARBA" id="ARBA00049070"/>
    </source>
</evidence>
<dbReference type="EMBL" id="GEZM01002424">
    <property type="protein sequence ID" value="JAV97264.1"/>
    <property type="molecule type" value="Transcribed_RNA"/>
</dbReference>
<evidence type="ECO:0000313" key="10">
    <source>
        <dbReference type="EMBL" id="JAV97264.1"/>
    </source>
</evidence>
<evidence type="ECO:0000256" key="4">
    <source>
        <dbReference type="ARBA" id="ARBA00033119"/>
    </source>
</evidence>
<feature type="domain" description="Oxidoreductase N-terminal" evidence="9">
    <location>
        <begin position="12"/>
        <end position="101"/>
    </location>
</feature>
<proteinExistence type="inferred from homology"/>
<dbReference type="InterPro" id="IPR013149">
    <property type="entry name" value="ADH-like_C"/>
</dbReference>
<evidence type="ECO:0000256" key="5">
    <source>
        <dbReference type="ARBA" id="ARBA00047878"/>
    </source>
</evidence>
<dbReference type="EC" id="1.3.1.48" evidence="2"/>
<dbReference type="RefSeq" id="XP_031332188.1">
    <property type="nucleotide sequence ID" value="XM_031476328.1"/>
</dbReference>
<evidence type="ECO:0000256" key="3">
    <source>
        <dbReference type="ARBA" id="ARBA00023002"/>
    </source>
</evidence>
<protein>
    <recommendedName>
        <fullName evidence="4">15-oxoprostaglandin 13-reductase</fullName>
        <ecNumber evidence="2">1.3.1.48</ecNumber>
    </recommendedName>
    <alternativeName>
        <fullName evidence="4">15-oxoprostaglandin 13-reductase</fullName>
    </alternativeName>
</protein>
<evidence type="ECO:0000259" key="8">
    <source>
        <dbReference type="Pfam" id="PF00107"/>
    </source>
</evidence>
<dbReference type="FunFam" id="3.40.50.720:FF:000121">
    <property type="entry name" value="Prostaglandin reductase 2"/>
    <property type="match status" value="1"/>
</dbReference>
<dbReference type="SUPFAM" id="SSF51735">
    <property type="entry name" value="NAD(P)-binding Rossmann-fold domains"/>
    <property type="match status" value="1"/>
</dbReference>
<dbReference type="PANTHER" id="PTHR43205">
    <property type="entry name" value="PROSTAGLANDIN REDUCTASE"/>
    <property type="match status" value="1"/>
</dbReference>
<name>A0A1Y1NH78_PHOPY</name>
<comment type="catalytic activity">
    <reaction evidence="7">
        <text>13,14-dihydro-15-oxo-prostaglandin E1 + NADP(+) = 15-oxoprostaglandin E1 + NADPH + H(+)</text>
        <dbReference type="Rhea" id="RHEA:50584"/>
        <dbReference type="ChEBI" id="CHEBI:15378"/>
        <dbReference type="ChEBI" id="CHEBI:57401"/>
        <dbReference type="ChEBI" id="CHEBI:57783"/>
        <dbReference type="ChEBI" id="CHEBI:58349"/>
        <dbReference type="ChEBI" id="CHEBI:133408"/>
    </reaction>
    <physiologicalReaction direction="right-to-left" evidence="7">
        <dbReference type="Rhea" id="RHEA:50586"/>
    </physiologicalReaction>
</comment>
<evidence type="ECO:0000256" key="1">
    <source>
        <dbReference type="ARBA" id="ARBA00010460"/>
    </source>
</evidence>
<evidence type="ECO:0000256" key="6">
    <source>
        <dbReference type="ARBA" id="ARBA00048290"/>
    </source>
</evidence>
<organism evidence="10">
    <name type="scientific">Photinus pyralis</name>
    <name type="common">Common eastern firefly</name>
    <name type="synonym">Lampyris pyralis</name>
    <dbReference type="NCBI Taxonomy" id="7054"/>
    <lineage>
        <taxon>Eukaryota</taxon>
        <taxon>Metazoa</taxon>
        <taxon>Ecdysozoa</taxon>
        <taxon>Arthropoda</taxon>
        <taxon>Hexapoda</taxon>
        <taxon>Insecta</taxon>
        <taxon>Pterygota</taxon>
        <taxon>Neoptera</taxon>
        <taxon>Endopterygota</taxon>
        <taxon>Coleoptera</taxon>
        <taxon>Polyphaga</taxon>
        <taxon>Elateriformia</taxon>
        <taxon>Elateroidea</taxon>
        <taxon>Lampyridae</taxon>
        <taxon>Lampyrinae</taxon>
        <taxon>Photinus</taxon>
    </lineage>
</organism>
<evidence type="ECO:0000259" key="9">
    <source>
        <dbReference type="Pfam" id="PF16884"/>
    </source>
</evidence>
<dbReference type="GO" id="GO:0006693">
    <property type="term" value="P:prostaglandin metabolic process"/>
    <property type="evidence" value="ECO:0007669"/>
    <property type="project" value="TreeGrafter"/>
</dbReference>
<dbReference type="GO" id="GO:0047522">
    <property type="term" value="F:15-oxoprostaglandin 13-reductase [NAD(P)+] activity"/>
    <property type="evidence" value="ECO:0007669"/>
    <property type="project" value="UniProtKB-EC"/>
</dbReference>
<feature type="domain" description="Alcohol dehydrogenase-like C-terminal" evidence="8">
    <location>
        <begin position="157"/>
        <end position="283"/>
    </location>
</feature>
<dbReference type="OrthoDB" id="809632at2759"/>
<dbReference type="Pfam" id="PF00107">
    <property type="entry name" value="ADH_zinc_N"/>
    <property type="match status" value="1"/>
</dbReference>
<dbReference type="KEGG" id="ppyr:116162667"/>
<dbReference type="InterPro" id="IPR041694">
    <property type="entry name" value="ADH_N_2"/>
</dbReference>
<dbReference type="InterPro" id="IPR036291">
    <property type="entry name" value="NAD(P)-bd_dom_sf"/>
</dbReference>
<dbReference type="InterPro" id="IPR045010">
    <property type="entry name" value="MDR_fam"/>
</dbReference>
<comment type="catalytic activity">
    <reaction evidence="5">
        <text>13,14-dihydro-15-oxo-prostaglandin F1alpha + NADP(+) = 15-oxoprostaglandin F1alpha + NADPH + H(+)</text>
        <dbReference type="Rhea" id="RHEA:50592"/>
        <dbReference type="ChEBI" id="CHEBI:15378"/>
        <dbReference type="ChEBI" id="CHEBI:57783"/>
        <dbReference type="ChEBI" id="CHEBI:58349"/>
        <dbReference type="ChEBI" id="CHEBI:79072"/>
        <dbReference type="ChEBI" id="CHEBI:133411"/>
    </reaction>
    <physiologicalReaction direction="right-to-left" evidence="5">
        <dbReference type="Rhea" id="RHEA:50594"/>
    </physiologicalReaction>
</comment>
<dbReference type="SUPFAM" id="SSF50129">
    <property type="entry name" value="GroES-like"/>
    <property type="match status" value="1"/>
</dbReference>
<dbReference type="AlphaFoldDB" id="A0A1Y1NH78"/>
<dbReference type="Pfam" id="PF16884">
    <property type="entry name" value="ADH_N_2"/>
    <property type="match status" value="1"/>
</dbReference>
<dbReference type="GeneID" id="116162667"/>
<dbReference type="Gene3D" id="3.90.180.10">
    <property type="entry name" value="Medium-chain alcohol dehydrogenases, catalytic domain"/>
    <property type="match status" value="1"/>
</dbReference>
<dbReference type="InterPro" id="IPR011032">
    <property type="entry name" value="GroES-like_sf"/>
</dbReference>
<dbReference type="PANTHER" id="PTHR43205:SF7">
    <property type="entry name" value="PROSTAGLANDIN REDUCTASE 1"/>
    <property type="match status" value="1"/>
</dbReference>
<evidence type="ECO:0000256" key="2">
    <source>
        <dbReference type="ARBA" id="ARBA00011981"/>
    </source>
</evidence>
<reference evidence="10" key="1">
    <citation type="journal article" date="2016" name="Sci. Rep.">
        <title>Molecular characterization of firefly nuptial gifts: a multi-omics approach sheds light on postcopulatory sexual selection.</title>
        <authorList>
            <person name="Al-Wathiqui N."/>
            <person name="Fallon T.R."/>
            <person name="South A."/>
            <person name="Weng J.K."/>
            <person name="Lewis S.M."/>
        </authorList>
    </citation>
    <scope>NUCLEOTIDE SEQUENCE</scope>
</reference>
<dbReference type="Gene3D" id="3.40.50.720">
    <property type="entry name" value="NAD(P)-binding Rossmann-like Domain"/>
    <property type="match status" value="1"/>
</dbReference>
<accession>A0A1Y1NH78</accession>